<dbReference type="PANTHER" id="PTHR33327:SF3">
    <property type="entry name" value="RNA-DIRECTED DNA POLYMERASE"/>
    <property type="match status" value="1"/>
</dbReference>
<dbReference type="WBParaSite" id="ECPE_0001727601-mRNA-1">
    <property type="protein sequence ID" value="ECPE_0001727601-mRNA-1"/>
    <property type="gene ID" value="ECPE_0001727601"/>
</dbReference>
<evidence type="ECO:0000313" key="2">
    <source>
        <dbReference type="EMBL" id="VDP94520.1"/>
    </source>
</evidence>
<dbReference type="OrthoDB" id="8122554at2759"/>
<accession>A0A183BDE6</accession>
<keyword evidence="3" id="KW-1185">Reference proteome</keyword>
<protein>
    <recommendedName>
        <fullName evidence="1">DUF7041 domain-containing protein</fullName>
    </recommendedName>
</protein>
<dbReference type="PANTHER" id="PTHR33327">
    <property type="entry name" value="ENDONUCLEASE"/>
    <property type="match status" value="1"/>
</dbReference>
<evidence type="ECO:0000313" key="3">
    <source>
        <dbReference type="Proteomes" id="UP000272942"/>
    </source>
</evidence>
<gene>
    <name evidence="2" type="ORF">ECPE_LOCUS17231</name>
</gene>
<dbReference type="EMBL" id="UZAN01068157">
    <property type="protein sequence ID" value="VDP94520.1"/>
    <property type="molecule type" value="Genomic_DNA"/>
</dbReference>
<organism evidence="4">
    <name type="scientific">Echinostoma caproni</name>
    <dbReference type="NCBI Taxonomy" id="27848"/>
    <lineage>
        <taxon>Eukaryota</taxon>
        <taxon>Metazoa</taxon>
        <taxon>Spiralia</taxon>
        <taxon>Lophotrochozoa</taxon>
        <taxon>Platyhelminthes</taxon>
        <taxon>Trematoda</taxon>
        <taxon>Digenea</taxon>
        <taxon>Plagiorchiida</taxon>
        <taxon>Echinostomata</taxon>
        <taxon>Echinostomatoidea</taxon>
        <taxon>Echinostomatidae</taxon>
        <taxon>Echinostoma</taxon>
    </lineage>
</organism>
<evidence type="ECO:0000313" key="4">
    <source>
        <dbReference type="WBParaSite" id="ECPE_0001727601-mRNA-1"/>
    </source>
</evidence>
<reference evidence="4" key="1">
    <citation type="submission" date="2016-06" db="UniProtKB">
        <authorList>
            <consortium name="WormBaseParasite"/>
        </authorList>
    </citation>
    <scope>IDENTIFICATION</scope>
</reference>
<dbReference type="InterPro" id="IPR055469">
    <property type="entry name" value="DUF7041"/>
</dbReference>
<reference evidence="2 3" key="2">
    <citation type="submission" date="2018-11" db="EMBL/GenBank/DDBJ databases">
        <authorList>
            <consortium name="Pathogen Informatics"/>
        </authorList>
    </citation>
    <scope>NUCLEOTIDE SEQUENCE [LARGE SCALE GENOMIC DNA]</scope>
    <source>
        <strain evidence="2 3">Egypt</strain>
    </source>
</reference>
<sequence>MFTQFSEGKENGGLATTKETSILGLQARLPEFISEDPEFWLAQVKAQFKLAIMINQLAKFTLLVDQLPRSMASGLRKIVCNPPPDRPYDTLRDTILGRYGMSEKYRLKQLLDDLFLEDNGLDTPTKLRSYI</sequence>
<dbReference type="AlphaFoldDB" id="A0A183BDE6"/>
<dbReference type="Proteomes" id="UP000272942">
    <property type="component" value="Unassembled WGS sequence"/>
</dbReference>
<dbReference type="Pfam" id="PF23055">
    <property type="entry name" value="DUF7041"/>
    <property type="match status" value="1"/>
</dbReference>
<name>A0A183BDE6_9TREM</name>
<evidence type="ECO:0000259" key="1">
    <source>
        <dbReference type="Pfam" id="PF23055"/>
    </source>
</evidence>
<feature type="domain" description="DUF7041" evidence="1">
    <location>
        <begin position="29"/>
        <end position="111"/>
    </location>
</feature>
<proteinExistence type="predicted"/>